<evidence type="ECO:0000313" key="1">
    <source>
        <dbReference type="EMBL" id="TYL84038.1"/>
    </source>
</evidence>
<comment type="caution">
    <text evidence="1">The sequence shown here is derived from an EMBL/GenBank/DDBJ whole genome shotgun (WGS) entry which is preliminary data.</text>
</comment>
<sequence>MAWAKIRKFGPFDVINLDLCDSFAIEEAGLFNDNYYNAVARLMAIQTRRKTPWLLLLTTRVGLNHVHAETLKRFKGHYRQNLVECGPFRDLSLQEFKISDEASLTESLKTAAGVHSVFLVGVCKWLLTLAISYQSSAELKSVLGYRVEGSAPTTDLVSIALRFTPHTIPVADPLDISAVASQEIDECRFATKLVQRVANHRDVDQLLANDPNLFEEMVQNSSRFLEAARYDTAAYAKWAK</sequence>
<organism evidence="1 2">
    <name type="scientific">Bradyrhizobium cytisi</name>
    <dbReference type="NCBI Taxonomy" id="515489"/>
    <lineage>
        <taxon>Bacteria</taxon>
        <taxon>Pseudomonadati</taxon>
        <taxon>Pseudomonadota</taxon>
        <taxon>Alphaproteobacteria</taxon>
        <taxon>Hyphomicrobiales</taxon>
        <taxon>Nitrobacteraceae</taxon>
        <taxon>Bradyrhizobium</taxon>
    </lineage>
</organism>
<dbReference type="NCBIfam" id="NF047698">
    <property type="entry name" value="PP_RS20740_fam"/>
    <property type="match status" value="1"/>
</dbReference>
<reference evidence="1 2" key="1">
    <citation type="submission" date="2019-08" db="EMBL/GenBank/DDBJ databases">
        <title>Bradyrhizobium hipponensis sp. nov., a rhizobium isolated from a Lupinus angustifolius root nodule in Tunisia.</title>
        <authorList>
            <person name="Off K."/>
            <person name="Rejili M."/>
            <person name="Mars M."/>
            <person name="Brachmann A."/>
            <person name="Marin M."/>
        </authorList>
    </citation>
    <scope>NUCLEOTIDE SEQUENCE [LARGE SCALE GENOMIC DNA]</scope>
    <source>
        <strain evidence="1 2">CTAW11</strain>
    </source>
</reference>
<dbReference type="OrthoDB" id="5137090at2"/>
<dbReference type="EMBL" id="VSSR01000024">
    <property type="protein sequence ID" value="TYL84038.1"/>
    <property type="molecule type" value="Genomic_DNA"/>
</dbReference>
<dbReference type="AlphaFoldDB" id="A0A5S4WU39"/>
<proteinExistence type="predicted"/>
<gene>
    <name evidence="1" type="ORF">FXB38_16580</name>
</gene>
<evidence type="ECO:0000313" key="2">
    <source>
        <dbReference type="Proteomes" id="UP000324853"/>
    </source>
</evidence>
<dbReference type="InterPro" id="IPR058085">
    <property type="entry name" value="PP_RS20740-like"/>
</dbReference>
<name>A0A5S4WU39_9BRAD</name>
<protein>
    <submittedName>
        <fullName evidence="1">Uncharacterized protein</fullName>
    </submittedName>
</protein>
<accession>A0A5S4WU39</accession>
<keyword evidence="2" id="KW-1185">Reference proteome</keyword>
<dbReference type="Proteomes" id="UP000324853">
    <property type="component" value="Unassembled WGS sequence"/>
</dbReference>